<dbReference type="AlphaFoldDB" id="A0A517T924"/>
<evidence type="ECO:0000313" key="1">
    <source>
        <dbReference type="EMBL" id="QDT64863.1"/>
    </source>
</evidence>
<protein>
    <submittedName>
        <fullName evidence="1">Enhancing lycopene biosynthesis protein 2</fullName>
    </submittedName>
</protein>
<dbReference type="NCBIfam" id="NF008747">
    <property type="entry name" value="PRK11780.1"/>
    <property type="match status" value="1"/>
</dbReference>
<dbReference type="Gene3D" id="3.40.50.880">
    <property type="match status" value="1"/>
</dbReference>
<dbReference type="Proteomes" id="UP000319976">
    <property type="component" value="Chromosome"/>
</dbReference>
<dbReference type="SUPFAM" id="SSF52317">
    <property type="entry name" value="Class I glutamine amidotransferase-like"/>
    <property type="match status" value="1"/>
</dbReference>
<dbReference type="KEGG" id="chya:V22_21060"/>
<evidence type="ECO:0000313" key="2">
    <source>
        <dbReference type="Proteomes" id="UP000319976"/>
    </source>
</evidence>
<dbReference type="EMBL" id="CP036316">
    <property type="protein sequence ID" value="QDT64863.1"/>
    <property type="molecule type" value="Genomic_DNA"/>
</dbReference>
<reference evidence="1 2" key="1">
    <citation type="submission" date="2019-02" db="EMBL/GenBank/DDBJ databases">
        <title>Deep-cultivation of Planctomycetes and their phenomic and genomic characterization uncovers novel biology.</title>
        <authorList>
            <person name="Wiegand S."/>
            <person name="Jogler M."/>
            <person name="Boedeker C."/>
            <person name="Pinto D."/>
            <person name="Vollmers J."/>
            <person name="Rivas-Marin E."/>
            <person name="Kohn T."/>
            <person name="Peeters S.H."/>
            <person name="Heuer A."/>
            <person name="Rast P."/>
            <person name="Oberbeckmann S."/>
            <person name="Bunk B."/>
            <person name="Jeske O."/>
            <person name="Meyerdierks A."/>
            <person name="Storesund J.E."/>
            <person name="Kallscheuer N."/>
            <person name="Luecker S."/>
            <person name="Lage O.M."/>
            <person name="Pohl T."/>
            <person name="Merkel B.J."/>
            <person name="Hornburger P."/>
            <person name="Mueller R.-W."/>
            <person name="Bruemmer F."/>
            <person name="Labrenz M."/>
            <person name="Spormann A.M."/>
            <person name="Op den Camp H."/>
            <person name="Overmann J."/>
            <person name="Amann R."/>
            <person name="Jetten M.S.M."/>
            <person name="Mascher T."/>
            <person name="Medema M.H."/>
            <person name="Devos D.P."/>
            <person name="Kaster A.-K."/>
            <person name="Ovreas L."/>
            <person name="Rohde M."/>
            <person name="Galperin M.Y."/>
            <person name="Jogler C."/>
        </authorList>
    </citation>
    <scope>NUCLEOTIDE SEQUENCE [LARGE SCALE GENOMIC DNA]</scope>
    <source>
        <strain evidence="1 2">V22</strain>
    </source>
</reference>
<proteinExistence type="predicted"/>
<dbReference type="PIRSF" id="PIRSF006320">
    <property type="entry name" value="Elb2"/>
    <property type="match status" value="1"/>
</dbReference>
<dbReference type="PANTHER" id="PTHR10224:SF12">
    <property type="entry name" value="GLYOXALASE ELBB"/>
    <property type="match status" value="1"/>
</dbReference>
<dbReference type="RefSeq" id="WP_145262383.1">
    <property type="nucleotide sequence ID" value="NZ_CP036316.1"/>
</dbReference>
<gene>
    <name evidence="1" type="primary">elbB</name>
    <name evidence="1" type="ORF">V22_21060</name>
</gene>
<dbReference type="OrthoDB" id="9800516at2"/>
<accession>A0A517T924</accession>
<dbReference type="InterPro" id="IPR029062">
    <property type="entry name" value="Class_I_gatase-like"/>
</dbReference>
<dbReference type="InterPro" id="IPR026041">
    <property type="entry name" value="ElbB"/>
</dbReference>
<keyword evidence="2" id="KW-1185">Reference proteome</keyword>
<name>A0A517T924_9PLAN</name>
<sequence>MPHIGVILSGCGVFDGSEIHEAVLTLLSLDQRGAKYTCLAPVKTFPVVNHVTREQTTEERDVLVEAARIARGEIKPLSEISGADFDGYILPGGFGAAKNLCSFAFEGGDCVADPQTERVLTEAHTAGRPIGFACIAPAVAARVLGPHHPQLTVGNDAETGAALEQMGAKFVPTDVTEIVADESQHIVSTPAYMEPVGIAQVQVGIDKMVEKVLEWTRQTAVV</sequence>
<organism evidence="1 2">
    <name type="scientific">Calycomorphotria hydatis</name>
    <dbReference type="NCBI Taxonomy" id="2528027"/>
    <lineage>
        <taxon>Bacteria</taxon>
        <taxon>Pseudomonadati</taxon>
        <taxon>Planctomycetota</taxon>
        <taxon>Planctomycetia</taxon>
        <taxon>Planctomycetales</taxon>
        <taxon>Planctomycetaceae</taxon>
        <taxon>Calycomorphotria</taxon>
    </lineage>
</organism>
<dbReference type="CDD" id="cd03133">
    <property type="entry name" value="GATase1_ES1"/>
    <property type="match status" value="1"/>
</dbReference>
<dbReference type="PANTHER" id="PTHR10224">
    <property type="entry name" value="ES1 PROTEIN HOMOLOG, MITOCHONDRIAL"/>
    <property type="match status" value="1"/>
</dbReference>